<evidence type="ECO:0000313" key="1">
    <source>
        <dbReference type="EMBL" id="PWG81059.1"/>
    </source>
</evidence>
<name>A0A2U2PIS4_9SPHI</name>
<dbReference type="PANTHER" id="PTHR41244:SF1">
    <property type="entry name" value="GLYCOSYLTRANSFERASE"/>
    <property type="match status" value="1"/>
</dbReference>
<evidence type="ECO:0000313" key="2">
    <source>
        <dbReference type="Proteomes" id="UP000245647"/>
    </source>
</evidence>
<comment type="caution">
    <text evidence="1">The sequence shown here is derived from an EMBL/GenBank/DDBJ whole genome shotgun (WGS) entry which is preliminary data.</text>
</comment>
<dbReference type="Proteomes" id="UP000245647">
    <property type="component" value="Unassembled WGS sequence"/>
</dbReference>
<keyword evidence="1" id="KW-0378">Hydrolase</keyword>
<dbReference type="RefSeq" id="WP_109415443.1">
    <property type="nucleotide sequence ID" value="NZ_QEAS01000006.1"/>
</dbReference>
<protein>
    <submittedName>
        <fullName evidence="1">Glycosyl hydrolase</fullName>
    </submittedName>
</protein>
<keyword evidence="2" id="KW-1185">Reference proteome</keyword>
<reference evidence="1 2" key="1">
    <citation type="submission" date="2018-04" db="EMBL/GenBank/DDBJ databases">
        <title>Pedobacter chongqingensis sp. nov., isolated from a rottenly hemp rope.</title>
        <authorList>
            <person name="Cai Y."/>
        </authorList>
    </citation>
    <scope>NUCLEOTIDE SEQUENCE [LARGE SCALE GENOMIC DNA]</scope>
    <source>
        <strain evidence="1 2">FJ4-8</strain>
    </source>
</reference>
<organism evidence="1 2">
    <name type="scientific">Pararcticibacter amylolyticus</name>
    <dbReference type="NCBI Taxonomy" id="2173175"/>
    <lineage>
        <taxon>Bacteria</taxon>
        <taxon>Pseudomonadati</taxon>
        <taxon>Bacteroidota</taxon>
        <taxon>Sphingobacteriia</taxon>
        <taxon>Sphingobacteriales</taxon>
        <taxon>Sphingobacteriaceae</taxon>
        <taxon>Pararcticibacter</taxon>
    </lineage>
</organism>
<dbReference type="Pfam" id="PF14307">
    <property type="entry name" value="Glyco_tran_WbsX"/>
    <property type="match status" value="1"/>
</dbReference>
<dbReference type="OrthoDB" id="9816424at2"/>
<dbReference type="InterPro" id="IPR032719">
    <property type="entry name" value="WbsX"/>
</dbReference>
<dbReference type="AlphaFoldDB" id="A0A2U2PIS4"/>
<gene>
    <name evidence="1" type="ORF">DDR33_09030</name>
</gene>
<accession>A0A2U2PIS4</accession>
<dbReference type="EMBL" id="QEAS01000006">
    <property type="protein sequence ID" value="PWG81059.1"/>
    <property type="molecule type" value="Genomic_DNA"/>
</dbReference>
<dbReference type="GO" id="GO:0016787">
    <property type="term" value="F:hydrolase activity"/>
    <property type="evidence" value="ECO:0007669"/>
    <property type="project" value="UniProtKB-KW"/>
</dbReference>
<proteinExistence type="predicted"/>
<sequence>MKETVENHSIKAIAIYLPQFHPIPENDMWWGKGFTEWTNVTRSKPKFKGHYQPHLPADLGFYDLRLLETHIDQANLAKQYGIHGFCYYHYWFNGKLLLEQPLHLVLKNKEIDMPFCLCWANENWTRRWDGFDNQVLQPQQYSIEDDKEHIQYLINFFQDERYIKIDGKPVFLMYRSESHPDINTAVDIWREQAKLAGFPDLFLIRVENFEKNIDPKLHGFDAGLEFAPDFFDLGSSATYINPTKDKLEKFLHKKKIVRNEYFDNTVYLYSALMETTLAKEERTYKYFRSVCPSWDNSARRQSGATIYKDSTPELFETWLKIAAQMTVSTFRESERFIFINAWNEWGEGCHLEPDQKWGHAYLQAVKNVLNS</sequence>
<dbReference type="PANTHER" id="PTHR41244">
    <property type="entry name" value="RHAMNAN SYNTHESIS F"/>
    <property type="match status" value="1"/>
</dbReference>
<dbReference type="CDD" id="cd11579">
    <property type="entry name" value="Glyco_tran_WbsX"/>
    <property type="match status" value="1"/>
</dbReference>
<dbReference type="Gene3D" id="3.20.20.80">
    <property type="entry name" value="Glycosidases"/>
    <property type="match status" value="1"/>
</dbReference>